<accession>A0A1V9YYB8</accession>
<evidence type="ECO:0000256" key="1">
    <source>
        <dbReference type="SAM" id="Coils"/>
    </source>
</evidence>
<dbReference type="AlphaFoldDB" id="A0A1V9YYB8"/>
<evidence type="ECO:0000313" key="3">
    <source>
        <dbReference type="EMBL" id="OQR90540.1"/>
    </source>
</evidence>
<feature type="region of interest" description="Disordered" evidence="2">
    <location>
        <begin position="651"/>
        <end position="682"/>
    </location>
</feature>
<name>A0A1V9YYB8_9STRA</name>
<dbReference type="EMBL" id="JNBS01002523">
    <property type="protein sequence ID" value="OQR90540.1"/>
    <property type="molecule type" value="Genomic_DNA"/>
</dbReference>
<dbReference type="PROSITE" id="PS50096">
    <property type="entry name" value="IQ"/>
    <property type="match status" value="1"/>
</dbReference>
<feature type="coiled-coil region" evidence="1">
    <location>
        <begin position="283"/>
        <end position="317"/>
    </location>
</feature>
<evidence type="ECO:0000313" key="4">
    <source>
        <dbReference type="Proteomes" id="UP000243217"/>
    </source>
</evidence>
<protein>
    <submittedName>
        <fullName evidence="3">Uncharacterized protein</fullName>
    </submittedName>
</protein>
<keyword evidence="4" id="KW-1185">Reference proteome</keyword>
<sequence length="682" mass="78827">MNALHRSVTAAVGLEGDHLHATIQKPLRASTSCVLLREIKSPVRKPAKSPSAFVGLDNKLIDLCHSNVALRRRMVHLSMTHSSSADMEGESDEIELIAADAEVEDEREKEILALLNKQRKIQDDEKCNPSVQRLKSQVELPEAIDQDVALAIQHDMIMTVPSITWTARFEKQYLLFKRSKPKSNLNSVQLFRSYLMQPDFRAMHAATYGATRFHEDTTGEFAATDLDMPLQQGIHKRFKRLSKPMRDSLELSLSNHMLENFEQLLSMYTTARRTFLSHMTKCNKLTRRRCRKAKEEKAELQLRRAEVQKQVAKTRTALGTQPIPARLHTPRDPTLIEGSNKHAVTTIVSASKRAAARSWKKIKDSEKCNVARSLQLSIEYAKAVPVQGGGLPSKALCTRQQEELRHHIIYIQRLYRGHMARRYVYSLKWLFFMWRQLFFPSTVLPSDSNYGFMHIDDFEASYEYFCYQSNAERVYLAGFALTVPPSRLGGQYIEYHRFKRYWLRFMYRAPNPADMVRFVQFVRHREAIIHSIEMQRLEKSEIKGAKDTSTLTYLTQLDDFKKYNYTKRREDHSKYKNDFSSNDEYRVLALKARRALLPKAQQFAKGWTLLRYIILGNPTRATKVKSIKRVVGQLDEVEGIFHRDMIDLPPPRHQAVISNSSHRRRPSVISSSYGTDSINNES</sequence>
<evidence type="ECO:0000256" key="2">
    <source>
        <dbReference type="SAM" id="MobiDB-lite"/>
    </source>
</evidence>
<comment type="caution">
    <text evidence="3">The sequence shown here is derived from an EMBL/GenBank/DDBJ whole genome shotgun (WGS) entry which is preliminary data.</text>
</comment>
<keyword evidence="1" id="KW-0175">Coiled coil</keyword>
<feature type="compositionally biased region" description="Polar residues" evidence="2">
    <location>
        <begin position="668"/>
        <end position="682"/>
    </location>
</feature>
<proteinExistence type="predicted"/>
<dbReference type="Proteomes" id="UP000243217">
    <property type="component" value="Unassembled WGS sequence"/>
</dbReference>
<feature type="non-terminal residue" evidence="3">
    <location>
        <position position="682"/>
    </location>
</feature>
<gene>
    <name evidence="3" type="ORF">THRCLA_22539</name>
</gene>
<reference evidence="3 4" key="1">
    <citation type="journal article" date="2014" name="Genome Biol. Evol.">
        <title>The secreted proteins of Achlya hypogyna and Thraustotheca clavata identify the ancestral oomycete secretome and reveal gene acquisitions by horizontal gene transfer.</title>
        <authorList>
            <person name="Misner I."/>
            <person name="Blouin N."/>
            <person name="Leonard G."/>
            <person name="Richards T.A."/>
            <person name="Lane C.E."/>
        </authorList>
    </citation>
    <scope>NUCLEOTIDE SEQUENCE [LARGE SCALE GENOMIC DNA]</scope>
    <source>
        <strain evidence="3 4">ATCC 34112</strain>
    </source>
</reference>
<organism evidence="3 4">
    <name type="scientific">Thraustotheca clavata</name>
    <dbReference type="NCBI Taxonomy" id="74557"/>
    <lineage>
        <taxon>Eukaryota</taxon>
        <taxon>Sar</taxon>
        <taxon>Stramenopiles</taxon>
        <taxon>Oomycota</taxon>
        <taxon>Saprolegniomycetes</taxon>
        <taxon>Saprolegniales</taxon>
        <taxon>Achlyaceae</taxon>
        <taxon>Thraustotheca</taxon>
    </lineage>
</organism>
<dbReference type="OrthoDB" id="76953at2759"/>